<sequence>MLDIRQDGTGVVIKVRVQPRASQNGLAGQLAGAVKIRLTAPPVDGAANEACCKFLAQLFGVAKNNVTIIAGHTGRNKTVRIEGINQAQALAAIQGRDCS</sequence>
<accession>K8E002</accession>
<dbReference type="Pfam" id="PF02594">
    <property type="entry name" value="DUF167"/>
    <property type="match status" value="1"/>
</dbReference>
<proteinExistence type="inferred from homology"/>
<dbReference type="PANTHER" id="PTHR13420">
    <property type="entry name" value="UPF0235 PROTEIN C15ORF40"/>
    <property type="match status" value="1"/>
</dbReference>
<comment type="caution">
    <text evidence="3">The sequence shown here is derived from an EMBL/GenBank/DDBJ whole genome shotgun (WGS) entry which is preliminary data.</text>
</comment>
<keyword evidence="4" id="KW-1185">Reference proteome</keyword>
<protein>
    <recommendedName>
        <fullName evidence="2">UPF0235 protein DESHY_50075</fullName>
    </recommendedName>
</protein>
<dbReference type="RefSeq" id="WP_008412373.1">
    <property type="nucleotide sequence ID" value="NZ_CAOS01000012.1"/>
</dbReference>
<organism evidence="3 4">
    <name type="scientific">Desulforamulus hydrothermalis Lam5 = DSM 18033</name>
    <dbReference type="NCBI Taxonomy" id="1121428"/>
    <lineage>
        <taxon>Bacteria</taxon>
        <taxon>Bacillati</taxon>
        <taxon>Bacillota</taxon>
        <taxon>Clostridia</taxon>
        <taxon>Eubacteriales</taxon>
        <taxon>Peptococcaceae</taxon>
        <taxon>Desulforamulus</taxon>
    </lineage>
</organism>
<name>K8E002_9FIRM</name>
<dbReference type="GO" id="GO:0005737">
    <property type="term" value="C:cytoplasm"/>
    <property type="evidence" value="ECO:0007669"/>
    <property type="project" value="TreeGrafter"/>
</dbReference>
<dbReference type="STRING" id="1121428.DESHY_50075"/>
<dbReference type="Proteomes" id="UP000009315">
    <property type="component" value="Unassembled WGS sequence"/>
</dbReference>
<dbReference type="InterPro" id="IPR003746">
    <property type="entry name" value="DUF167"/>
</dbReference>
<reference evidence="3 4" key="1">
    <citation type="journal article" date="2013" name="Genome Announc.">
        <title>Genome Sequence of the Sulfate-Reducing Bacterium Desulfotomaculum hydrothermale Lam5(T).</title>
        <authorList>
            <person name="Amin O."/>
            <person name="Fardeau M.L."/>
            <person name="Valette O."/>
            <person name="Hirschler-Rea A."/>
            <person name="Barbe V."/>
            <person name="Medigue C."/>
            <person name="Vacherie B."/>
            <person name="Ollivier B."/>
            <person name="Bertin P.N."/>
            <person name="Dolla A."/>
        </authorList>
    </citation>
    <scope>NUCLEOTIDE SEQUENCE [LARGE SCALE GENOMIC DNA]</scope>
    <source>
        <strain evidence="4">Lam5 / DSM 18033</strain>
    </source>
</reference>
<dbReference type="Gene3D" id="3.30.1200.10">
    <property type="entry name" value="YggU-like"/>
    <property type="match status" value="1"/>
</dbReference>
<dbReference type="PANTHER" id="PTHR13420:SF7">
    <property type="entry name" value="UPF0235 PROTEIN C15ORF40"/>
    <property type="match status" value="1"/>
</dbReference>
<gene>
    <name evidence="3" type="ORF">DESHY_50075</name>
</gene>
<dbReference type="SUPFAM" id="SSF69786">
    <property type="entry name" value="YggU-like"/>
    <property type="match status" value="1"/>
</dbReference>
<dbReference type="InterPro" id="IPR036591">
    <property type="entry name" value="YggU-like_sf"/>
</dbReference>
<evidence type="ECO:0000256" key="2">
    <source>
        <dbReference type="HAMAP-Rule" id="MF_00634"/>
    </source>
</evidence>
<comment type="similarity">
    <text evidence="1 2">Belongs to the UPF0235 family.</text>
</comment>
<dbReference type="SMART" id="SM01152">
    <property type="entry name" value="DUF167"/>
    <property type="match status" value="1"/>
</dbReference>
<evidence type="ECO:0000313" key="3">
    <source>
        <dbReference type="EMBL" id="CCO08767.1"/>
    </source>
</evidence>
<dbReference type="AlphaFoldDB" id="K8E002"/>
<dbReference type="eggNOG" id="COG1872">
    <property type="taxonomic scope" value="Bacteria"/>
</dbReference>
<dbReference type="NCBIfam" id="TIGR00251">
    <property type="entry name" value="DUF167 family protein"/>
    <property type="match status" value="1"/>
</dbReference>
<dbReference type="OrthoDB" id="9800587at2"/>
<dbReference type="HAMAP" id="MF_00634">
    <property type="entry name" value="UPF0235"/>
    <property type="match status" value="1"/>
</dbReference>
<evidence type="ECO:0000256" key="1">
    <source>
        <dbReference type="ARBA" id="ARBA00010364"/>
    </source>
</evidence>
<dbReference type="EMBL" id="CAOS01000012">
    <property type="protein sequence ID" value="CCO08767.1"/>
    <property type="molecule type" value="Genomic_DNA"/>
</dbReference>
<evidence type="ECO:0000313" key="4">
    <source>
        <dbReference type="Proteomes" id="UP000009315"/>
    </source>
</evidence>